<dbReference type="Proteomes" id="UP000749559">
    <property type="component" value="Unassembled WGS sequence"/>
</dbReference>
<dbReference type="OrthoDB" id="5971988at2759"/>
<comment type="caution">
    <text evidence="2">The sequence shown here is derived from an EMBL/GenBank/DDBJ whole genome shotgun (WGS) entry which is preliminary data.</text>
</comment>
<reference evidence="2" key="1">
    <citation type="submission" date="2022-03" db="EMBL/GenBank/DDBJ databases">
        <authorList>
            <person name="Martin C."/>
        </authorList>
    </citation>
    <scope>NUCLEOTIDE SEQUENCE</scope>
</reference>
<evidence type="ECO:0000313" key="3">
    <source>
        <dbReference type="Proteomes" id="UP000749559"/>
    </source>
</evidence>
<gene>
    <name evidence="2" type="ORF">OFUS_LOCUS13287</name>
</gene>
<evidence type="ECO:0000256" key="1">
    <source>
        <dbReference type="ARBA" id="ARBA00007665"/>
    </source>
</evidence>
<dbReference type="InterPro" id="IPR023582">
    <property type="entry name" value="Impact"/>
</dbReference>
<dbReference type="GO" id="GO:0005737">
    <property type="term" value="C:cytoplasm"/>
    <property type="evidence" value="ECO:0007669"/>
    <property type="project" value="TreeGrafter"/>
</dbReference>
<dbReference type="AlphaFoldDB" id="A0A8J1V230"/>
<dbReference type="EMBL" id="CAIIXF020000006">
    <property type="protein sequence ID" value="CAH1787635.1"/>
    <property type="molecule type" value="Genomic_DNA"/>
</dbReference>
<evidence type="ECO:0000313" key="2">
    <source>
        <dbReference type="EMBL" id="CAH1787635.1"/>
    </source>
</evidence>
<dbReference type="PANTHER" id="PTHR16301:SF25">
    <property type="entry name" value="PROTEIN IMPACT"/>
    <property type="match status" value="1"/>
</dbReference>
<dbReference type="InterPro" id="IPR036956">
    <property type="entry name" value="Impact_N_sf"/>
</dbReference>
<dbReference type="GO" id="GO:0140469">
    <property type="term" value="P:GCN2-mediated signaling"/>
    <property type="evidence" value="ECO:0007669"/>
    <property type="project" value="TreeGrafter"/>
</dbReference>
<dbReference type="InterPro" id="IPR020568">
    <property type="entry name" value="Ribosomal_Su5_D2-typ_SF"/>
</dbReference>
<dbReference type="SUPFAM" id="SSF54211">
    <property type="entry name" value="Ribosomal protein S5 domain 2-like"/>
    <property type="match status" value="1"/>
</dbReference>
<name>A0A8J1V230_OWEFU</name>
<proteinExistence type="inferred from homology"/>
<organism evidence="2 3">
    <name type="scientific">Owenia fusiformis</name>
    <name type="common">Polychaete worm</name>
    <dbReference type="NCBI Taxonomy" id="6347"/>
    <lineage>
        <taxon>Eukaryota</taxon>
        <taxon>Metazoa</taxon>
        <taxon>Spiralia</taxon>
        <taxon>Lophotrochozoa</taxon>
        <taxon>Annelida</taxon>
        <taxon>Polychaeta</taxon>
        <taxon>Sedentaria</taxon>
        <taxon>Canalipalpata</taxon>
        <taxon>Sabellida</taxon>
        <taxon>Oweniida</taxon>
        <taxon>Oweniidae</taxon>
        <taxon>Owenia</taxon>
    </lineage>
</organism>
<protein>
    <submittedName>
        <fullName evidence="2">Uncharacterized protein</fullName>
    </submittedName>
</protein>
<keyword evidence="3" id="KW-1185">Reference proteome</keyword>
<dbReference type="GO" id="GO:0006446">
    <property type="term" value="P:regulation of translational initiation"/>
    <property type="evidence" value="ECO:0007669"/>
    <property type="project" value="TreeGrafter"/>
</dbReference>
<sequence>MTNRNRKKSSKDNTDCDEMNELKTRLDEVNTTVQNTDDNIEDLKKTVDDLKNENLFLREILEVMEGRIWKIEHKQDETDDAIDDIRVRSMKMNLIFHGIDKPDIDEHVSKIRSVLVNDMKIPKEFVHPHKPLDGQPGPDWQIQIDVAHPIGQGQGVIPMVAKFTDRRAVEKIMSYAHNLKGSRISVSRQLPDTLRDRRSAQIPMLKKLKSEAIDNRRDPREVSLHQATLKVRGVKVDPHFDEKPLQIPITDLDPNIDDTSTNHTNVISHSGTSIQGHVAKAKTTKQAATVIGRLYKSRSLARASHHSYAYRVPGNTGELVEGFSDDGVWGIGSDILNLMKSMEITNGVIIMTKWSKGPLNKHNHASYMNQVKDCVKLGNFN</sequence>
<dbReference type="InterPro" id="IPR001498">
    <property type="entry name" value="Impact_N"/>
</dbReference>
<dbReference type="Gene3D" id="3.30.230.30">
    <property type="entry name" value="Impact, N-terminal domain"/>
    <property type="match status" value="1"/>
</dbReference>
<comment type="similarity">
    <text evidence="1">Belongs to the IMPACT family.</text>
</comment>
<accession>A0A8J1V230</accession>
<dbReference type="PANTHER" id="PTHR16301">
    <property type="entry name" value="IMPACT-RELATED"/>
    <property type="match status" value="1"/>
</dbReference>
<dbReference type="Pfam" id="PF01205">
    <property type="entry name" value="Impact_N"/>
    <property type="match status" value="1"/>
</dbReference>